<keyword evidence="3" id="KW-1185">Reference proteome</keyword>
<proteinExistence type="predicted"/>
<evidence type="ECO:0000256" key="1">
    <source>
        <dbReference type="SAM" id="MobiDB-lite"/>
    </source>
</evidence>
<gene>
    <name evidence="2" type="ORF">NDU88_002172</name>
</gene>
<comment type="caution">
    <text evidence="2">The sequence shown here is derived from an EMBL/GenBank/DDBJ whole genome shotgun (WGS) entry which is preliminary data.</text>
</comment>
<protein>
    <submittedName>
        <fullName evidence="2">Uncharacterized protein</fullName>
    </submittedName>
</protein>
<feature type="region of interest" description="Disordered" evidence="1">
    <location>
        <begin position="76"/>
        <end position="101"/>
    </location>
</feature>
<dbReference type="EMBL" id="JANPWB010000005">
    <property type="protein sequence ID" value="KAJ1185379.1"/>
    <property type="molecule type" value="Genomic_DNA"/>
</dbReference>
<accession>A0AAV7UBK0</accession>
<evidence type="ECO:0000313" key="2">
    <source>
        <dbReference type="EMBL" id="KAJ1185379.1"/>
    </source>
</evidence>
<evidence type="ECO:0000313" key="3">
    <source>
        <dbReference type="Proteomes" id="UP001066276"/>
    </source>
</evidence>
<dbReference type="AlphaFoldDB" id="A0AAV7UBK0"/>
<reference evidence="2" key="1">
    <citation type="journal article" date="2022" name="bioRxiv">
        <title>Sequencing and chromosome-scale assembly of the giantPleurodeles waltlgenome.</title>
        <authorList>
            <person name="Brown T."/>
            <person name="Elewa A."/>
            <person name="Iarovenko S."/>
            <person name="Subramanian E."/>
            <person name="Araus A.J."/>
            <person name="Petzold A."/>
            <person name="Susuki M."/>
            <person name="Suzuki K.-i.T."/>
            <person name="Hayashi T."/>
            <person name="Toyoda A."/>
            <person name="Oliveira C."/>
            <person name="Osipova E."/>
            <person name="Leigh N.D."/>
            <person name="Simon A."/>
            <person name="Yun M.H."/>
        </authorList>
    </citation>
    <scope>NUCLEOTIDE SEQUENCE</scope>
    <source>
        <strain evidence="2">20211129_DDA</strain>
        <tissue evidence="2">Liver</tissue>
    </source>
</reference>
<feature type="region of interest" description="Disordered" evidence="1">
    <location>
        <begin position="24"/>
        <end position="56"/>
    </location>
</feature>
<dbReference type="Proteomes" id="UP001066276">
    <property type="component" value="Chromosome 3_1"/>
</dbReference>
<feature type="compositionally biased region" description="Low complexity" evidence="1">
    <location>
        <begin position="76"/>
        <end position="87"/>
    </location>
</feature>
<name>A0AAV7UBK0_PLEWA</name>
<organism evidence="2 3">
    <name type="scientific">Pleurodeles waltl</name>
    <name type="common">Iberian ribbed newt</name>
    <dbReference type="NCBI Taxonomy" id="8319"/>
    <lineage>
        <taxon>Eukaryota</taxon>
        <taxon>Metazoa</taxon>
        <taxon>Chordata</taxon>
        <taxon>Craniata</taxon>
        <taxon>Vertebrata</taxon>
        <taxon>Euteleostomi</taxon>
        <taxon>Amphibia</taxon>
        <taxon>Batrachia</taxon>
        <taxon>Caudata</taxon>
        <taxon>Salamandroidea</taxon>
        <taxon>Salamandridae</taxon>
        <taxon>Pleurodelinae</taxon>
        <taxon>Pleurodeles</taxon>
    </lineage>
</organism>
<sequence>MLLPPVTTTRHVNRYRLAWGPAQPLRRRQDVESRSCGTASKGARDGYFSPSGPRRSYGNRCRPAWSGLGFFGGANRTTVRTTRPSSRSRMEGTIVGEDRQQTPHRLPYERLIPQVPHPWGIDSYPPLKLGENGAFRFLLPVAFSHPG</sequence>